<dbReference type="Gene3D" id="3.30.70.1350">
    <property type="entry name" value="Cation efflux protein, cytoplasmic domain"/>
    <property type="match status" value="1"/>
</dbReference>
<accession>A0ABD1ZFK3</accession>
<feature type="transmembrane region" description="Helical" evidence="6">
    <location>
        <begin position="100"/>
        <end position="119"/>
    </location>
</feature>
<dbReference type="InterPro" id="IPR058533">
    <property type="entry name" value="Cation_efflux_TM"/>
</dbReference>
<feature type="transmembrane region" description="Helical" evidence="6">
    <location>
        <begin position="125"/>
        <end position="148"/>
    </location>
</feature>
<dbReference type="PANTHER" id="PTHR43840">
    <property type="entry name" value="MITOCHONDRIAL METAL TRANSPORTER 1-RELATED"/>
    <property type="match status" value="1"/>
</dbReference>
<evidence type="ECO:0000313" key="10">
    <source>
        <dbReference type="Proteomes" id="UP001605036"/>
    </source>
</evidence>
<keyword evidence="2" id="KW-0813">Transport</keyword>
<feature type="domain" description="Cation efflux protein cytoplasmic" evidence="8">
    <location>
        <begin position="312"/>
        <end position="376"/>
    </location>
</feature>
<comment type="subcellular location">
    <subcellularLocation>
        <location evidence="1">Membrane</location>
        <topology evidence="1">Multi-pass membrane protein</topology>
    </subcellularLocation>
</comment>
<dbReference type="SUPFAM" id="SSF161111">
    <property type="entry name" value="Cation efflux protein transmembrane domain-like"/>
    <property type="match status" value="1"/>
</dbReference>
<gene>
    <name evidence="9" type="ORF">R1flu_018346</name>
</gene>
<dbReference type="InterPro" id="IPR036837">
    <property type="entry name" value="Cation_efflux_CTD_sf"/>
</dbReference>
<evidence type="ECO:0000256" key="5">
    <source>
        <dbReference type="ARBA" id="ARBA00023136"/>
    </source>
</evidence>
<dbReference type="SUPFAM" id="SSF160240">
    <property type="entry name" value="Cation efflux protein cytoplasmic domain-like"/>
    <property type="match status" value="1"/>
</dbReference>
<feature type="transmembrane region" description="Helical" evidence="6">
    <location>
        <begin position="266"/>
        <end position="285"/>
    </location>
</feature>
<evidence type="ECO:0000256" key="1">
    <source>
        <dbReference type="ARBA" id="ARBA00004141"/>
    </source>
</evidence>
<evidence type="ECO:0000256" key="2">
    <source>
        <dbReference type="ARBA" id="ARBA00022448"/>
    </source>
</evidence>
<keyword evidence="5 6" id="KW-0472">Membrane</keyword>
<evidence type="ECO:0000256" key="4">
    <source>
        <dbReference type="ARBA" id="ARBA00022989"/>
    </source>
</evidence>
<dbReference type="InterPro" id="IPR002524">
    <property type="entry name" value="Cation_efflux"/>
</dbReference>
<evidence type="ECO:0000259" key="8">
    <source>
        <dbReference type="Pfam" id="PF16916"/>
    </source>
</evidence>
<sequence>MESSSDLEAALLGVKAGEPDLQRSRSQYKEEPWKFDYNRYVREEVFAEVEDHTNGRREYNRKQRETLEGFKEVDSVSQAIGQGINGVGAGREPKEEGVQYAINVSNIMNIVLLILKIYASVQSRSLAIIASTLDSLLDLLAGMVLWFAHFTMQKKNQYKYPIGKLRVQPVGIVVFAATMTTLGVQVLVTGVQQLTEGDPGKQLSEDQRNWLIGIMGTAIVVKMGLYIYCRTFENEIVLAYSMDHFFDIVTNSVGLAAALVAHHFHWWIDPVGAIFLAFYTIINWGKTVLENAMSLVGQAAPPELLQKLTYMAFNHHPAIRKIDTVRAYTFGTFYFVEVDIELPEDMSLLEAHEIGESLQNKLESLPEVERAFVHLDYESTHAPEHLRK</sequence>
<dbReference type="InterPro" id="IPR050291">
    <property type="entry name" value="CDF_Transporter"/>
</dbReference>
<dbReference type="FunFam" id="1.20.1510.10:FF:000005">
    <property type="entry name" value="Putative Cation diffusion facilitator 1"/>
    <property type="match status" value="1"/>
</dbReference>
<comment type="caution">
    <text evidence="9">The sequence shown here is derived from an EMBL/GenBank/DDBJ whole genome shotgun (WGS) entry which is preliminary data.</text>
</comment>
<dbReference type="InterPro" id="IPR027470">
    <property type="entry name" value="Cation_efflux_CTD"/>
</dbReference>
<evidence type="ECO:0000313" key="9">
    <source>
        <dbReference type="EMBL" id="KAL2650218.1"/>
    </source>
</evidence>
<dbReference type="InterPro" id="IPR027469">
    <property type="entry name" value="Cation_efflux_TMD_sf"/>
</dbReference>
<evidence type="ECO:0008006" key="11">
    <source>
        <dbReference type="Google" id="ProtNLM"/>
    </source>
</evidence>
<feature type="transmembrane region" description="Helical" evidence="6">
    <location>
        <begin position="210"/>
        <end position="229"/>
    </location>
</feature>
<keyword evidence="3 6" id="KW-0812">Transmembrane</keyword>
<feature type="domain" description="Cation efflux protein transmembrane" evidence="7">
    <location>
        <begin position="104"/>
        <end position="296"/>
    </location>
</feature>
<keyword evidence="4 6" id="KW-1133">Transmembrane helix</keyword>
<protein>
    <recommendedName>
        <fullName evidence="11">Cation efflux protein cytoplasmic domain-containing protein</fullName>
    </recommendedName>
</protein>
<reference evidence="9 10" key="1">
    <citation type="submission" date="2024-09" db="EMBL/GenBank/DDBJ databases">
        <title>Chromosome-scale assembly of Riccia fluitans.</title>
        <authorList>
            <person name="Paukszto L."/>
            <person name="Sawicki J."/>
            <person name="Karawczyk K."/>
            <person name="Piernik-Szablinska J."/>
            <person name="Szczecinska M."/>
            <person name="Mazdziarz M."/>
        </authorList>
    </citation>
    <scope>NUCLEOTIDE SEQUENCE [LARGE SCALE GENOMIC DNA]</scope>
    <source>
        <strain evidence="9">Rf_01</strain>
        <tissue evidence="9">Aerial parts of the thallus</tissue>
    </source>
</reference>
<name>A0ABD1ZFK3_9MARC</name>
<evidence type="ECO:0000256" key="3">
    <source>
        <dbReference type="ARBA" id="ARBA00022692"/>
    </source>
</evidence>
<dbReference type="Pfam" id="PF01545">
    <property type="entry name" value="Cation_efflux"/>
    <property type="match status" value="1"/>
</dbReference>
<evidence type="ECO:0000259" key="7">
    <source>
        <dbReference type="Pfam" id="PF01545"/>
    </source>
</evidence>
<organism evidence="9 10">
    <name type="scientific">Riccia fluitans</name>
    <dbReference type="NCBI Taxonomy" id="41844"/>
    <lineage>
        <taxon>Eukaryota</taxon>
        <taxon>Viridiplantae</taxon>
        <taxon>Streptophyta</taxon>
        <taxon>Embryophyta</taxon>
        <taxon>Marchantiophyta</taxon>
        <taxon>Marchantiopsida</taxon>
        <taxon>Marchantiidae</taxon>
        <taxon>Marchantiales</taxon>
        <taxon>Ricciaceae</taxon>
        <taxon>Riccia</taxon>
    </lineage>
</organism>
<evidence type="ECO:0000256" key="6">
    <source>
        <dbReference type="SAM" id="Phobius"/>
    </source>
</evidence>
<dbReference type="PANTHER" id="PTHR43840:SF13">
    <property type="entry name" value="CATION EFFLUX PROTEIN CYTOPLASMIC DOMAIN-CONTAINING PROTEIN"/>
    <property type="match status" value="1"/>
</dbReference>
<dbReference type="FunFam" id="3.30.70.1350:FF:000005">
    <property type="entry name" value="Metal tolerance protein 4"/>
    <property type="match status" value="1"/>
</dbReference>
<dbReference type="GO" id="GO:0016020">
    <property type="term" value="C:membrane"/>
    <property type="evidence" value="ECO:0007669"/>
    <property type="project" value="UniProtKB-SubCell"/>
</dbReference>
<dbReference type="EMBL" id="JBHFFA010000001">
    <property type="protein sequence ID" value="KAL2650218.1"/>
    <property type="molecule type" value="Genomic_DNA"/>
</dbReference>
<dbReference type="Pfam" id="PF16916">
    <property type="entry name" value="ZT_dimer"/>
    <property type="match status" value="1"/>
</dbReference>
<feature type="transmembrane region" description="Helical" evidence="6">
    <location>
        <begin position="169"/>
        <end position="190"/>
    </location>
</feature>
<proteinExistence type="predicted"/>
<dbReference type="NCBIfam" id="TIGR01297">
    <property type="entry name" value="CDF"/>
    <property type="match status" value="1"/>
</dbReference>
<dbReference type="Proteomes" id="UP001605036">
    <property type="component" value="Unassembled WGS sequence"/>
</dbReference>
<feature type="transmembrane region" description="Helical" evidence="6">
    <location>
        <begin position="236"/>
        <end position="260"/>
    </location>
</feature>
<dbReference type="AlphaFoldDB" id="A0ABD1ZFK3"/>
<dbReference type="Gene3D" id="1.20.1510.10">
    <property type="entry name" value="Cation efflux protein transmembrane domain"/>
    <property type="match status" value="1"/>
</dbReference>
<keyword evidence="10" id="KW-1185">Reference proteome</keyword>